<sequence length="145" mass="16791">MAGFVGRECQTDTRCNGGTCHQMNSTSFQCQCPPLYFEQHCELKYDFWFNVTCLNSGKCINDLNIWHCQCLTMDFTVVLDVLKYFFKIDPIGKMMAARRRLQEAARKTRVLKNQRPKLTVRFKYANEAIPVGDSDTVEQQQETSV</sequence>
<dbReference type="PANTHER" id="PTHR24049">
    <property type="entry name" value="CRUMBS FAMILY MEMBER"/>
    <property type="match status" value="1"/>
</dbReference>
<dbReference type="InterPro" id="IPR051022">
    <property type="entry name" value="Notch_Cell-Fate_Det"/>
</dbReference>
<dbReference type="AlphaFoldDB" id="A0A8S2EK19"/>
<evidence type="ECO:0000313" key="7">
    <source>
        <dbReference type="EMBL" id="CAF3980111.1"/>
    </source>
</evidence>
<organism evidence="6 8">
    <name type="scientific">Didymodactylos carnosus</name>
    <dbReference type="NCBI Taxonomy" id="1234261"/>
    <lineage>
        <taxon>Eukaryota</taxon>
        <taxon>Metazoa</taxon>
        <taxon>Spiralia</taxon>
        <taxon>Gnathifera</taxon>
        <taxon>Rotifera</taxon>
        <taxon>Eurotatoria</taxon>
        <taxon>Bdelloidea</taxon>
        <taxon>Philodinida</taxon>
        <taxon>Philodinidae</taxon>
        <taxon>Didymodactylos</taxon>
    </lineage>
</organism>
<feature type="disulfide bond" evidence="4">
    <location>
        <begin position="32"/>
        <end position="41"/>
    </location>
</feature>
<evidence type="ECO:0000259" key="5">
    <source>
        <dbReference type="PROSITE" id="PS50026"/>
    </source>
</evidence>
<evidence type="ECO:0000256" key="1">
    <source>
        <dbReference type="ARBA" id="ARBA00022536"/>
    </source>
</evidence>
<reference evidence="6" key="1">
    <citation type="submission" date="2021-02" db="EMBL/GenBank/DDBJ databases">
        <authorList>
            <person name="Nowell W R."/>
        </authorList>
    </citation>
    <scope>NUCLEOTIDE SEQUENCE</scope>
</reference>
<dbReference type="SUPFAM" id="SSF57196">
    <property type="entry name" value="EGF/Laminin"/>
    <property type="match status" value="1"/>
</dbReference>
<comment type="caution">
    <text evidence="6">The sequence shown here is derived from an EMBL/GenBank/DDBJ whole genome shotgun (WGS) entry which is preliminary data.</text>
</comment>
<evidence type="ECO:0000256" key="3">
    <source>
        <dbReference type="ARBA" id="ARBA00023157"/>
    </source>
</evidence>
<evidence type="ECO:0000313" key="8">
    <source>
        <dbReference type="Proteomes" id="UP000677228"/>
    </source>
</evidence>
<proteinExistence type="predicted"/>
<dbReference type="PROSITE" id="PS50026">
    <property type="entry name" value="EGF_3"/>
    <property type="match status" value="1"/>
</dbReference>
<keyword evidence="2" id="KW-0677">Repeat</keyword>
<dbReference type="CDD" id="cd00054">
    <property type="entry name" value="EGF_CA"/>
    <property type="match status" value="1"/>
</dbReference>
<dbReference type="EMBL" id="CAJOBA010034205">
    <property type="protein sequence ID" value="CAF3980111.1"/>
    <property type="molecule type" value="Genomic_DNA"/>
</dbReference>
<dbReference type="Proteomes" id="UP000682733">
    <property type="component" value="Unassembled WGS sequence"/>
</dbReference>
<dbReference type="Proteomes" id="UP000677228">
    <property type="component" value="Unassembled WGS sequence"/>
</dbReference>
<dbReference type="Gene3D" id="2.10.25.10">
    <property type="entry name" value="Laminin"/>
    <property type="match status" value="1"/>
</dbReference>
<accession>A0A8S2EK19</accession>
<keyword evidence="1 4" id="KW-0245">EGF-like domain</keyword>
<name>A0A8S2EK19_9BILA</name>
<comment type="caution">
    <text evidence="4">Lacks conserved residue(s) required for the propagation of feature annotation.</text>
</comment>
<gene>
    <name evidence="6" type="ORF">OVA965_LOCUS22454</name>
    <name evidence="7" type="ORF">TMI583_LOCUS23168</name>
</gene>
<evidence type="ECO:0000256" key="2">
    <source>
        <dbReference type="ARBA" id="ARBA00022737"/>
    </source>
</evidence>
<protein>
    <recommendedName>
        <fullName evidence="5">EGF-like domain-containing protein</fullName>
    </recommendedName>
</protein>
<dbReference type="EMBL" id="CAJNOK010012682">
    <property type="protein sequence ID" value="CAF1168647.1"/>
    <property type="molecule type" value="Genomic_DNA"/>
</dbReference>
<keyword evidence="3 4" id="KW-1015">Disulfide bond</keyword>
<evidence type="ECO:0000256" key="4">
    <source>
        <dbReference type="PROSITE-ProRule" id="PRU00076"/>
    </source>
</evidence>
<feature type="domain" description="EGF-like" evidence="5">
    <location>
        <begin position="5"/>
        <end position="42"/>
    </location>
</feature>
<evidence type="ECO:0000313" key="6">
    <source>
        <dbReference type="EMBL" id="CAF1168647.1"/>
    </source>
</evidence>
<dbReference type="InterPro" id="IPR000742">
    <property type="entry name" value="EGF"/>
</dbReference>